<dbReference type="InterPro" id="IPR052999">
    <property type="entry name" value="PTS1_Protein"/>
</dbReference>
<evidence type="ECO:0000256" key="1">
    <source>
        <dbReference type="SAM" id="MobiDB-lite"/>
    </source>
</evidence>
<dbReference type="Proteomes" id="UP000235786">
    <property type="component" value="Unassembled WGS sequence"/>
</dbReference>
<organism evidence="2 3">
    <name type="scientific">Hyaloscypha variabilis (strain UAMH 11265 / GT02V1 / F)</name>
    <name type="common">Meliniomyces variabilis</name>
    <dbReference type="NCBI Taxonomy" id="1149755"/>
    <lineage>
        <taxon>Eukaryota</taxon>
        <taxon>Fungi</taxon>
        <taxon>Dikarya</taxon>
        <taxon>Ascomycota</taxon>
        <taxon>Pezizomycotina</taxon>
        <taxon>Leotiomycetes</taxon>
        <taxon>Helotiales</taxon>
        <taxon>Hyaloscyphaceae</taxon>
        <taxon>Hyaloscypha</taxon>
        <taxon>Hyaloscypha variabilis</taxon>
    </lineage>
</organism>
<feature type="region of interest" description="Disordered" evidence="1">
    <location>
        <begin position="110"/>
        <end position="131"/>
    </location>
</feature>
<reference evidence="2 3" key="1">
    <citation type="submission" date="2016-04" db="EMBL/GenBank/DDBJ databases">
        <title>A degradative enzymes factory behind the ericoid mycorrhizal symbiosis.</title>
        <authorList>
            <consortium name="DOE Joint Genome Institute"/>
            <person name="Martino E."/>
            <person name="Morin E."/>
            <person name="Grelet G."/>
            <person name="Kuo A."/>
            <person name="Kohler A."/>
            <person name="Daghino S."/>
            <person name="Barry K."/>
            <person name="Choi C."/>
            <person name="Cichocki N."/>
            <person name="Clum A."/>
            <person name="Copeland A."/>
            <person name="Hainaut M."/>
            <person name="Haridas S."/>
            <person name="Labutti K."/>
            <person name="Lindquist E."/>
            <person name="Lipzen A."/>
            <person name="Khouja H.-R."/>
            <person name="Murat C."/>
            <person name="Ohm R."/>
            <person name="Olson A."/>
            <person name="Spatafora J."/>
            <person name="Veneault-Fourrey C."/>
            <person name="Henrissat B."/>
            <person name="Grigoriev I."/>
            <person name="Martin F."/>
            <person name="Perotto S."/>
        </authorList>
    </citation>
    <scope>NUCLEOTIDE SEQUENCE [LARGE SCALE GENOMIC DNA]</scope>
    <source>
        <strain evidence="2 3">F</strain>
    </source>
</reference>
<evidence type="ECO:0008006" key="4">
    <source>
        <dbReference type="Google" id="ProtNLM"/>
    </source>
</evidence>
<keyword evidence="3" id="KW-1185">Reference proteome</keyword>
<proteinExistence type="predicted"/>
<dbReference type="PANTHER" id="PTHR28180:SF2">
    <property type="entry name" value="PEROXISOMAL PROTEIN 2"/>
    <property type="match status" value="1"/>
</dbReference>
<gene>
    <name evidence="2" type="ORF">L207DRAFT_586252</name>
</gene>
<dbReference type="STRING" id="1149755.A0A2J6RDF9"/>
<dbReference type="InterPro" id="IPR029032">
    <property type="entry name" value="AhpD-like"/>
</dbReference>
<name>A0A2J6RDF9_HYAVF</name>
<dbReference type="Gene3D" id="1.20.1290.10">
    <property type="entry name" value="AhpD-like"/>
    <property type="match status" value="1"/>
</dbReference>
<evidence type="ECO:0000313" key="2">
    <source>
        <dbReference type="EMBL" id="PMD36547.1"/>
    </source>
</evidence>
<sequence length="257" mass="28161">MSPSTLPTVLTPQLMALVSEHPQLPAHSWYIIAAATLTMLNRPDEIPRIYEHAITLVSGRNVSRPDLDNDTQLTILRRMREALIKTSAVGGVPKIINSLLALKDVSPLDLQDRPSTDSPTQRRSDFSSRSCHMEERGQDFFGMLYGKVAERVLHQMDNSGTEDLGLVARLMYSHILSNVSVLNAADTSFVMIAALIPQDVNPQLKGHLKGAINGGATLAQVRAVRNVVIQICESAGMTRLEDSVVAGWGWREDVASI</sequence>
<dbReference type="SUPFAM" id="SSF69118">
    <property type="entry name" value="AhpD-like"/>
    <property type="match status" value="1"/>
</dbReference>
<accession>A0A2J6RDF9</accession>
<dbReference type="PANTHER" id="PTHR28180">
    <property type="entry name" value="CONSERVED MITOCHONDRIAL PROTEIN-RELATED"/>
    <property type="match status" value="1"/>
</dbReference>
<dbReference type="OrthoDB" id="5537330at2759"/>
<dbReference type="EMBL" id="KZ613950">
    <property type="protein sequence ID" value="PMD36547.1"/>
    <property type="molecule type" value="Genomic_DNA"/>
</dbReference>
<evidence type="ECO:0000313" key="3">
    <source>
        <dbReference type="Proteomes" id="UP000235786"/>
    </source>
</evidence>
<protein>
    <recommendedName>
        <fullName evidence="4">Carboxymuconolactone decarboxylase-like domain-containing protein</fullName>
    </recommendedName>
</protein>
<dbReference type="AlphaFoldDB" id="A0A2J6RDF9"/>